<dbReference type="GO" id="GO:0004252">
    <property type="term" value="F:serine-type endopeptidase activity"/>
    <property type="evidence" value="ECO:0007669"/>
    <property type="project" value="TreeGrafter"/>
</dbReference>
<dbReference type="EMBL" id="JANBVN010000078">
    <property type="protein sequence ID" value="KAJ9149633.1"/>
    <property type="molecule type" value="Genomic_DNA"/>
</dbReference>
<dbReference type="AlphaFoldDB" id="A0AA38RWB6"/>
<keyword evidence="3" id="KW-0732">Signal</keyword>
<reference evidence="9" key="1">
    <citation type="submission" date="2022-07" db="EMBL/GenBank/DDBJ databases">
        <title>Fungi with potential for degradation of polypropylene.</title>
        <authorList>
            <person name="Gostincar C."/>
        </authorList>
    </citation>
    <scope>NUCLEOTIDE SEQUENCE</scope>
    <source>
        <strain evidence="9">EXF-13287</strain>
    </source>
</reference>
<name>A0AA38RWB6_9PEZI</name>
<feature type="domain" description="Peptidase S9 prolyl oligopeptidase catalytic" evidence="8">
    <location>
        <begin position="495"/>
        <end position="704"/>
    </location>
</feature>
<evidence type="ECO:0000256" key="2">
    <source>
        <dbReference type="ARBA" id="ARBA00022670"/>
    </source>
</evidence>
<evidence type="ECO:0000256" key="7">
    <source>
        <dbReference type="SAM" id="MobiDB-lite"/>
    </source>
</evidence>
<evidence type="ECO:0000256" key="6">
    <source>
        <dbReference type="ARBA" id="ARBA00032829"/>
    </source>
</evidence>
<dbReference type="PANTHER" id="PTHR42776">
    <property type="entry name" value="SERINE PEPTIDASE S9 FAMILY MEMBER"/>
    <property type="match status" value="1"/>
</dbReference>
<evidence type="ECO:0000259" key="8">
    <source>
        <dbReference type="Pfam" id="PF00326"/>
    </source>
</evidence>
<evidence type="ECO:0000256" key="1">
    <source>
        <dbReference type="ARBA" id="ARBA00010040"/>
    </source>
</evidence>
<dbReference type="Proteomes" id="UP001174691">
    <property type="component" value="Unassembled WGS sequence"/>
</dbReference>
<dbReference type="GO" id="GO:0006508">
    <property type="term" value="P:proteolysis"/>
    <property type="evidence" value="ECO:0007669"/>
    <property type="project" value="UniProtKB-KW"/>
</dbReference>
<gene>
    <name evidence="9" type="ORF">NKR19_g5582</name>
</gene>
<evidence type="ECO:0000313" key="10">
    <source>
        <dbReference type="Proteomes" id="UP001174691"/>
    </source>
</evidence>
<dbReference type="SUPFAM" id="SSF82171">
    <property type="entry name" value="DPP6 N-terminal domain-like"/>
    <property type="match status" value="1"/>
</dbReference>
<keyword evidence="5" id="KW-0720">Serine protease</keyword>
<dbReference type="Gene3D" id="3.40.50.1820">
    <property type="entry name" value="alpha/beta hydrolase"/>
    <property type="match status" value="1"/>
</dbReference>
<feature type="region of interest" description="Disordered" evidence="7">
    <location>
        <begin position="1"/>
        <end position="28"/>
    </location>
</feature>
<sequence length="723" mass="79766">MTLTATKFTPEVLLSAPRRSPAQPNSTGTKALFTVSTYSFETHKKTSQIRVLDIASGGSTLLYDNPAYNEPVWITDREFLFFKSAERGSTSLMLADASEPGSDPTQIHTFHGTLSNLRIAPLRTEGSFALACSAPATPSGDMANPHNKQVSRSSARAYDSLFARHWDSWVGPERNAVWYGLLRRRATKQQGEAGFTFASSGGGLTNALAGTGLVSPIPPFGGTGDFDVGPEGLVFVARDPECRPAACYTKSDLYFVPVEDWEQGPAPEPRRVRTEGLEGYSQCPRFSRCGRRVAFTRMRSRQYESDKTRLVVVEDVTAPPGELRGREVHWSEDGEGRWDAKPDVVLWGRDDKEVFVTAEEEGRTKVWRVGLDGKELPTALTTEGSVSSIALLDEAGDGEGSGQLFLSGSSLVDSSSYCILDPKSGKLEVVSSASKHGKTFGLSKTQFDEIWSPGTGGDYEVHSLVMKPSHFDDKKKYPLAFFIHGGPQGEWLDSWSTRWNPAIFAEQGYVVVCPNPTGSSGYGMDLQDGITEEWGGRPYNDLVNCFEWIADNMPYVDTSNAVALGASYGGYMINWIQGHPLGRKFKALVCHDGVFSTLHQWTSEELFFPIHDFGGTLWENRGGYEKWDPARFTGEWATPQLVIHGELDYRLPITEGLAAFNVLQARGVPSRLLVFPDENHWVLKPENSLVWHKEVLGWINKYTGLDKSNDGSEGHLVSNLRIS</sequence>
<evidence type="ECO:0000313" key="9">
    <source>
        <dbReference type="EMBL" id="KAJ9149633.1"/>
    </source>
</evidence>
<keyword evidence="4" id="KW-0378">Hydrolase</keyword>
<comment type="similarity">
    <text evidence="1">Belongs to the peptidase S9C family.</text>
</comment>
<protein>
    <recommendedName>
        <fullName evidence="6">Dipeptidyl-peptidase V</fullName>
    </recommendedName>
</protein>
<evidence type="ECO:0000256" key="4">
    <source>
        <dbReference type="ARBA" id="ARBA00022801"/>
    </source>
</evidence>
<dbReference type="FunFam" id="3.40.50.1820:FF:000028">
    <property type="entry name" value="S9 family peptidase"/>
    <property type="match status" value="1"/>
</dbReference>
<keyword evidence="2" id="KW-0645">Protease</keyword>
<dbReference type="PANTHER" id="PTHR42776:SF13">
    <property type="entry name" value="DIPEPTIDYL-PEPTIDASE 5"/>
    <property type="match status" value="1"/>
</dbReference>
<dbReference type="Pfam" id="PF00326">
    <property type="entry name" value="Peptidase_S9"/>
    <property type="match status" value="1"/>
</dbReference>
<evidence type="ECO:0000256" key="5">
    <source>
        <dbReference type="ARBA" id="ARBA00022825"/>
    </source>
</evidence>
<organism evidence="9 10">
    <name type="scientific">Coniochaeta hoffmannii</name>
    <dbReference type="NCBI Taxonomy" id="91930"/>
    <lineage>
        <taxon>Eukaryota</taxon>
        <taxon>Fungi</taxon>
        <taxon>Dikarya</taxon>
        <taxon>Ascomycota</taxon>
        <taxon>Pezizomycotina</taxon>
        <taxon>Sordariomycetes</taxon>
        <taxon>Sordariomycetidae</taxon>
        <taxon>Coniochaetales</taxon>
        <taxon>Coniochaetaceae</taxon>
        <taxon>Coniochaeta</taxon>
    </lineage>
</organism>
<dbReference type="InterPro" id="IPR011042">
    <property type="entry name" value="6-blade_b-propeller_TolB-like"/>
</dbReference>
<keyword evidence="10" id="KW-1185">Reference proteome</keyword>
<dbReference type="Gene3D" id="2.120.10.30">
    <property type="entry name" value="TolB, C-terminal domain"/>
    <property type="match status" value="2"/>
</dbReference>
<proteinExistence type="inferred from homology"/>
<accession>A0AA38RWB6</accession>
<comment type="caution">
    <text evidence="9">The sequence shown here is derived from an EMBL/GenBank/DDBJ whole genome shotgun (WGS) entry which is preliminary data.</text>
</comment>
<dbReference type="InterPro" id="IPR029058">
    <property type="entry name" value="AB_hydrolase_fold"/>
</dbReference>
<dbReference type="SUPFAM" id="SSF53474">
    <property type="entry name" value="alpha/beta-Hydrolases"/>
    <property type="match status" value="1"/>
</dbReference>
<dbReference type="InterPro" id="IPR001375">
    <property type="entry name" value="Peptidase_S9_cat"/>
</dbReference>
<evidence type="ECO:0000256" key="3">
    <source>
        <dbReference type="ARBA" id="ARBA00022729"/>
    </source>
</evidence>